<dbReference type="InterPro" id="IPR002018">
    <property type="entry name" value="CarbesteraseB"/>
</dbReference>
<dbReference type="Pfam" id="PF00135">
    <property type="entry name" value="COesterase"/>
    <property type="match status" value="1"/>
</dbReference>
<dbReference type="AlphaFoldDB" id="A0A7K3LNX6"/>
<reference evidence="6 7" key="1">
    <citation type="submission" date="2020-01" db="EMBL/GenBank/DDBJ databases">
        <title>Investigation of new actinobacteria for the biodesulphurisation of diesel fuel.</title>
        <authorList>
            <person name="Athi Narayanan S.M."/>
        </authorList>
    </citation>
    <scope>NUCLEOTIDE SEQUENCE [LARGE SCALE GENOMIC DNA]</scope>
    <source>
        <strain evidence="6 7">213E</strain>
    </source>
</reference>
<sequence length="535" mass="57787">MALIDPKVTTLDGIVGGVRGRRLRRGTISWKGIPFAAPPVGGGRFDAPQPVTRWPGVRWCTGFGDAAVQEKFVTATGPGRFQPTGEDCLTLNVYSPDQTCTRPRPVMVFIHGGAYILGTAATPIYDGTFLARAQDLIVVTIQYRFGPFGMLDFSGYSGPDRRFDENPGLKDMVAALQWVQRNIAAFGGDPDNVTVFGESAGGSAVLTLLATPSARGLFARAIAESPVADLVIAKDNAALFADEFLRLLADPTRRSTEIVDRPEPFGPDRARELLDGASTGDLHRAGRRLLGFARHAGTVDPFPYGPVFGGESLPQAPLDAARAGDSAPVPLIVGTNRDEGMLFEKFWNILPDPERTLLRVEDAAVRDEILEAYAGGDVDRIRLAADGIFWAPVAGFADAHRLVAPTHVYRYDFFTRALGAAGVGATHATELFAVFDAYRTPMLGGLAVGDLRATRRVVEQMQSRWGGFARNGVPGPDWPDYDDVSRSVLIIDREVRVESDPDGRRREVWHRGRGTLIAAAGTPDHPEGIGEISAR</sequence>
<dbReference type="RefSeq" id="WP_059035630.1">
    <property type="nucleotide sequence ID" value="NZ_JAADZU010000027.1"/>
</dbReference>
<protein>
    <recommendedName>
        <fullName evidence="4">Carboxylic ester hydrolase</fullName>
        <ecNumber evidence="4">3.1.1.-</ecNumber>
    </recommendedName>
</protein>
<dbReference type="PROSITE" id="PS00941">
    <property type="entry name" value="CARBOXYLESTERASE_B_2"/>
    <property type="match status" value="1"/>
</dbReference>
<keyword evidence="7" id="KW-1185">Reference proteome</keyword>
<comment type="similarity">
    <text evidence="2">Belongs to the 'GDXG' lipolytic enzyme family.</text>
</comment>
<proteinExistence type="inferred from homology"/>
<evidence type="ECO:0000259" key="5">
    <source>
        <dbReference type="Pfam" id="PF00135"/>
    </source>
</evidence>
<evidence type="ECO:0000256" key="3">
    <source>
        <dbReference type="ARBA" id="ARBA00022801"/>
    </source>
</evidence>
<accession>A0A7K3LNX6</accession>
<name>A0A7K3LNX6_9ACTN</name>
<dbReference type="SUPFAM" id="SSF53474">
    <property type="entry name" value="alpha/beta-Hydrolases"/>
    <property type="match status" value="1"/>
</dbReference>
<organism evidence="6 7">
    <name type="scientific">Gordonia desulfuricans</name>
    <dbReference type="NCBI Taxonomy" id="89051"/>
    <lineage>
        <taxon>Bacteria</taxon>
        <taxon>Bacillati</taxon>
        <taxon>Actinomycetota</taxon>
        <taxon>Actinomycetes</taxon>
        <taxon>Mycobacteriales</taxon>
        <taxon>Gordoniaceae</taxon>
        <taxon>Gordonia</taxon>
    </lineage>
</organism>
<evidence type="ECO:0000313" key="6">
    <source>
        <dbReference type="EMBL" id="NDK89946.1"/>
    </source>
</evidence>
<evidence type="ECO:0000256" key="4">
    <source>
        <dbReference type="RuleBase" id="RU361235"/>
    </source>
</evidence>
<dbReference type="InterPro" id="IPR002168">
    <property type="entry name" value="Lipase_GDXG_HIS_AS"/>
</dbReference>
<dbReference type="PANTHER" id="PTHR11559">
    <property type="entry name" value="CARBOXYLESTERASE"/>
    <property type="match status" value="1"/>
</dbReference>
<keyword evidence="3 4" id="KW-0378">Hydrolase</keyword>
<dbReference type="InterPro" id="IPR050309">
    <property type="entry name" value="Type-B_Carboxylest/Lipase"/>
</dbReference>
<gene>
    <name evidence="6" type="ORF">GYA93_10190</name>
</gene>
<dbReference type="InterPro" id="IPR019819">
    <property type="entry name" value="Carboxylesterase_B_CS"/>
</dbReference>
<feature type="domain" description="Carboxylesterase type B" evidence="5">
    <location>
        <begin position="6"/>
        <end position="507"/>
    </location>
</feature>
<dbReference type="Proteomes" id="UP000466307">
    <property type="component" value="Unassembled WGS sequence"/>
</dbReference>
<evidence type="ECO:0000313" key="7">
    <source>
        <dbReference type="Proteomes" id="UP000466307"/>
    </source>
</evidence>
<dbReference type="SMR" id="A0A7K3LNX6"/>
<dbReference type="GO" id="GO:0016787">
    <property type="term" value="F:hydrolase activity"/>
    <property type="evidence" value="ECO:0007669"/>
    <property type="project" value="UniProtKB-KW"/>
</dbReference>
<comment type="caution">
    <text evidence="6">The sequence shown here is derived from an EMBL/GenBank/DDBJ whole genome shotgun (WGS) entry which is preliminary data.</text>
</comment>
<dbReference type="EC" id="3.1.1.-" evidence="4"/>
<comment type="similarity">
    <text evidence="1 4">Belongs to the type-B carboxylesterase/lipase family.</text>
</comment>
<dbReference type="Gene3D" id="3.40.50.1820">
    <property type="entry name" value="alpha/beta hydrolase"/>
    <property type="match status" value="1"/>
</dbReference>
<dbReference type="InterPro" id="IPR029058">
    <property type="entry name" value="AB_hydrolase_fold"/>
</dbReference>
<dbReference type="InterPro" id="IPR019826">
    <property type="entry name" value="Carboxylesterase_B_AS"/>
</dbReference>
<dbReference type="EMBL" id="JAADZU010000027">
    <property type="protein sequence ID" value="NDK89946.1"/>
    <property type="molecule type" value="Genomic_DNA"/>
</dbReference>
<evidence type="ECO:0000256" key="1">
    <source>
        <dbReference type="ARBA" id="ARBA00005964"/>
    </source>
</evidence>
<dbReference type="PROSITE" id="PS00122">
    <property type="entry name" value="CARBOXYLESTERASE_B_1"/>
    <property type="match status" value="1"/>
</dbReference>
<evidence type="ECO:0000256" key="2">
    <source>
        <dbReference type="ARBA" id="ARBA00010515"/>
    </source>
</evidence>
<dbReference type="PROSITE" id="PS01173">
    <property type="entry name" value="LIPASE_GDXG_HIS"/>
    <property type="match status" value="1"/>
</dbReference>